<dbReference type="Proteomes" id="UP000266841">
    <property type="component" value="Unassembled WGS sequence"/>
</dbReference>
<feature type="region of interest" description="Disordered" evidence="1">
    <location>
        <begin position="69"/>
        <end position="101"/>
    </location>
</feature>
<feature type="region of interest" description="Disordered" evidence="1">
    <location>
        <begin position="28"/>
        <end position="49"/>
    </location>
</feature>
<dbReference type="eggNOG" id="ENOG502SVSR">
    <property type="taxonomic scope" value="Eukaryota"/>
</dbReference>
<protein>
    <submittedName>
        <fullName evidence="2">Uncharacterized protein</fullName>
    </submittedName>
</protein>
<feature type="compositionally biased region" description="Basic and acidic residues" evidence="1">
    <location>
        <begin position="181"/>
        <end position="191"/>
    </location>
</feature>
<accession>K0SXN5</accession>
<sequence length="874" mass="96712">MRFEDFGWDELPVHARDAAALLGHDESTWDASDDEEWEPSSPPVACSKPWASLTEGQREAAAVLGYDETLWDGERDDGMSCGSGPSAGASSPPAKDRRWSELTVSERRAALVLGYDRERWEEDDCGRPPETASRRWCDLSDGQRVAAEGLGYDESKWDGDCGESQSSAGGSSASSSSASVQDKHWDDLTPEQKDAARILGYDESKWEHDWIDNRPDCASMRWKDLNERMQRAAGELGYDESKWEHDFLDNRPDSATLAWDELTEEQRKAAGVLGYDSSKWDDASSSSSSSTSSSGSDADGGGCSNAAEEVQTEASEQIPSGITVVQPAVKDKYWSDLTADQRAAAGVLEYDESNWDDGSDAEDPPAVESMAWCELSEAQRDAARVLGYDEQMWDETSQSSCSESGLEQSDDEVEREIRSLEREIESRRRRLNALVSSQKGDGSNDESRYGRMLSRYEDRANSLLRSRAGACELDDGDGSQSRQQPRRQTLPLRIAALLESAQDSLLHEVHHTFPAFVSFVVHCLVWISTYAFLSGIVYNIGEFTVKKIGGWNLTDRHYDASSQEAMFYTFAIVVSYFMARMTGSLYEWNDRRDYNRRVRFHARNRWVLGCWDSRLTDWFDGGETGRTHGLPGAGTEGEEGRARRLSRRLGPSAKTLIDAFGFVLAYYSINRLVELGMAGLSSNRRGEILDGLPSRVLARQMRDGASTSYASELVCGDILGTNEDGSVPPGTCLESFDETMFVTDAWNWVSNHNRCGWVAQLAELDDSSAEGGGVEETTAANALGDGMASTITGRALGEFKPWGDEGSAPDAWLRELNRKDDSYLRSVLSDDNYLDLMGDPTAVFHDDGWQDILMVVLAVGGLLYLRWAGISFVG</sequence>
<dbReference type="EMBL" id="AGNL01015491">
    <property type="protein sequence ID" value="EJK65771.1"/>
    <property type="molecule type" value="Genomic_DNA"/>
</dbReference>
<proteinExistence type="predicted"/>
<name>K0SXN5_THAOC</name>
<feature type="compositionally biased region" description="Low complexity" evidence="1">
    <location>
        <begin position="82"/>
        <end position="93"/>
    </location>
</feature>
<feature type="region of interest" description="Disordered" evidence="1">
    <location>
        <begin position="119"/>
        <end position="191"/>
    </location>
</feature>
<feature type="region of interest" description="Disordered" evidence="1">
    <location>
        <begin position="270"/>
        <end position="325"/>
    </location>
</feature>
<reference evidence="2 3" key="1">
    <citation type="journal article" date="2012" name="Genome Biol.">
        <title>Genome and low-iron response of an oceanic diatom adapted to chronic iron limitation.</title>
        <authorList>
            <person name="Lommer M."/>
            <person name="Specht M."/>
            <person name="Roy A.S."/>
            <person name="Kraemer L."/>
            <person name="Andreson R."/>
            <person name="Gutowska M.A."/>
            <person name="Wolf J."/>
            <person name="Bergner S.V."/>
            <person name="Schilhabel M.B."/>
            <person name="Klostermeier U.C."/>
            <person name="Beiko R.G."/>
            <person name="Rosenstiel P."/>
            <person name="Hippler M."/>
            <person name="Laroche J."/>
        </authorList>
    </citation>
    <scope>NUCLEOTIDE SEQUENCE [LARGE SCALE GENOMIC DNA]</scope>
    <source>
        <strain evidence="2 3">CCMP1005</strain>
    </source>
</reference>
<dbReference type="OrthoDB" id="49186at2759"/>
<evidence type="ECO:0000313" key="3">
    <source>
        <dbReference type="Proteomes" id="UP000266841"/>
    </source>
</evidence>
<gene>
    <name evidence="2" type="ORF">THAOC_13338</name>
</gene>
<feature type="region of interest" description="Disordered" evidence="1">
    <location>
        <begin position="394"/>
        <end position="414"/>
    </location>
</feature>
<dbReference type="AlphaFoldDB" id="K0SXN5"/>
<feature type="compositionally biased region" description="Polar residues" evidence="1">
    <location>
        <begin position="394"/>
        <end position="407"/>
    </location>
</feature>
<organism evidence="2 3">
    <name type="scientific">Thalassiosira oceanica</name>
    <name type="common">Marine diatom</name>
    <dbReference type="NCBI Taxonomy" id="159749"/>
    <lineage>
        <taxon>Eukaryota</taxon>
        <taxon>Sar</taxon>
        <taxon>Stramenopiles</taxon>
        <taxon>Ochrophyta</taxon>
        <taxon>Bacillariophyta</taxon>
        <taxon>Coscinodiscophyceae</taxon>
        <taxon>Thalassiosirophycidae</taxon>
        <taxon>Thalassiosirales</taxon>
        <taxon>Thalassiosiraceae</taxon>
        <taxon>Thalassiosira</taxon>
    </lineage>
</organism>
<comment type="caution">
    <text evidence="2">The sequence shown here is derived from an EMBL/GenBank/DDBJ whole genome shotgun (WGS) entry which is preliminary data.</text>
</comment>
<evidence type="ECO:0000313" key="2">
    <source>
        <dbReference type="EMBL" id="EJK65771.1"/>
    </source>
</evidence>
<feature type="compositionally biased region" description="Low complexity" evidence="1">
    <location>
        <begin position="283"/>
        <end position="297"/>
    </location>
</feature>
<keyword evidence="3" id="KW-1185">Reference proteome</keyword>
<evidence type="ECO:0000256" key="1">
    <source>
        <dbReference type="SAM" id="MobiDB-lite"/>
    </source>
</evidence>
<feature type="compositionally biased region" description="Low complexity" evidence="1">
    <location>
        <begin position="166"/>
        <end position="179"/>
    </location>
</feature>